<reference evidence="4 5" key="1">
    <citation type="submission" date="2014-04" db="EMBL/GenBank/DDBJ databases">
        <authorList>
            <consortium name="DOE Joint Genome Institute"/>
            <person name="Kuo A."/>
            <person name="Zuccaro A."/>
            <person name="Kohler A."/>
            <person name="Nagy L.G."/>
            <person name="Floudas D."/>
            <person name="Copeland A."/>
            <person name="Barry K.W."/>
            <person name="Cichocki N."/>
            <person name="Veneault-Fourrey C."/>
            <person name="LaButti K."/>
            <person name="Lindquist E.A."/>
            <person name="Lipzen A."/>
            <person name="Lundell T."/>
            <person name="Morin E."/>
            <person name="Murat C."/>
            <person name="Sun H."/>
            <person name="Tunlid A."/>
            <person name="Henrissat B."/>
            <person name="Grigoriev I.V."/>
            <person name="Hibbett D.S."/>
            <person name="Martin F."/>
            <person name="Nordberg H.P."/>
            <person name="Cantor M.N."/>
            <person name="Hua S.X."/>
        </authorList>
    </citation>
    <scope>NUCLEOTIDE SEQUENCE [LARGE SCALE GENOMIC DNA]</scope>
    <source>
        <strain evidence="4 5">MAFF 305830</strain>
    </source>
</reference>
<evidence type="ECO:0000256" key="1">
    <source>
        <dbReference type="ARBA" id="ARBA00022801"/>
    </source>
</evidence>
<sequence>MPRLGSLYEDTQAACLSPMKCAICDETIENLSESGRQAHYDVHFSESPRPKTSTPASSMPSGFASSSSYTSEIASTSTKPYNSTASTSTKPSLFQIPKTTTPFWTVSYASQRAPPTNYTPNFIPILRRALTKSHAKGTTTRASLCSEGVCHIATEAWDTIYGCGYRNYMMACTALCEQQVIPQYSALLKNEGDSGPGIRAVQELIERAWSEGYDGIGASQLKHKLVGTMKWIGTGELYTAFAYRGIPTRLIDFPQLGTNPEALTRWVSNYFFPPTPTAGNINSTLNGAVPIIQTNKMPLILQHQGHSRTIVGIEINRTGAPNLLVYDPAKRMPAAVRKQCLLSLPIPARSKAIPTYETSASSSDTHKGSKLAFDKQFLNKRQRFADDDEDEERDTKRSRNDGMNGKSSLNSGVEMDHMSVLKIVRVNMSNLKKKDKYQILEFTLDPPLSEEEKASRKVVRSERVL</sequence>
<feature type="domain" description="UFSP1/2/DUB catalytic" evidence="3">
    <location>
        <begin position="140"/>
        <end position="338"/>
    </location>
</feature>
<evidence type="ECO:0000313" key="5">
    <source>
        <dbReference type="Proteomes" id="UP000054097"/>
    </source>
</evidence>
<evidence type="ECO:0000313" key="4">
    <source>
        <dbReference type="EMBL" id="KIM32150.1"/>
    </source>
</evidence>
<dbReference type="GO" id="GO:0016787">
    <property type="term" value="F:hydrolase activity"/>
    <property type="evidence" value="ECO:0007669"/>
    <property type="project" value="UniProtKB-KW"/>
</dbReference>
<dbReference type="HOGENOM" id="CLU_029795_0_0_1"/>
<feature type="region of interest" description="Disordered" evidence="2">
    <location>
        <begin position="382"/>
        <end position="412"/>
    </location>
</feature>
<gene>
    <name evidence="4" type="ORF">M408DRAFT_326807</name>
</gene>
<evidence type="ECO:0000259" key="3">
    <source>
        <dbReference type="Pfam" id="PF07910"/>
    </source>
</evidence>
<name>A0A0C3B5P9_SERVB</name>
<dbReference type="OrthoDB" id="288987at2759"/>
<keyword evidence="5" id="KW-1185">Reference proteome</keyword>
<dbReference type="Pfam" id="PF07910">
    <property type="entry name" value="Peptidase_C78"/>
    <property type="match status" value="1"/>
</dbReference>
<evidence type="ECO:0000256" key="2">
    <source>
        <dbReference type="SAM" id="MobiDB-lite"/>
    </source>
</evidence>
<accession>A0A0C3B5P9</accession>
<dbReference type="Proteomes" id="UP000054097">
    <property type="component" value="Unassembled WGS sequence"/>
</dbReference>
<dbReference type="EMBL" id="KN824280">
    <property type="protein sequence ID" value="KIM32150.1"/>
    <property type="molecule type" value="Genomic_DNA"/>
</dbReference>
<keyword evidence="1" id="KW-0378">Hydrolase</keyword>
<feature type="region of interest" description="Disordered" evidence="2">
    <location>
        <begin position="44"/>
        <end position="63"/>
    </location>
</feature>
<dbReference type="InterPro" id="IPR012462">
    <property type="entry name" value="UFSP1/2_DUB_cat"/>
</dbReference>
<dbReference type="STRING" id="933852.A0A0C3B5P9"/>
<dbReference type="AlphaFoldDB" id="A0A0C3B5P9"/>
<proteinExistence type="predicted"/>
<dbReference type="Gene3D" id="3.90.70.130">
    <property type="match status" value="1"/>
</dbReference>
<organism evidence="4 5">
    <name type="scientific">Serendipita vermifera MAFF 305830</name>
    <dbReference type="NCBI Taxonomy" id="933852"/>
    <lineage>
        <taxon>Eukaryota</taxon>
        <taxon>Fungi</taxon>
        <taxon>Dikarya</taxon>
        <taxon>Basidiomycota</taxon>
        <taxon>Agaricomycotina</taxon>
        <taxon>Agaricomycetes</taxon>
        <taxon>Sebacinales</taxon>
        <taxon>Serendipitaceae</taxon>
        <taxon>Serendipita</taxon>
    </lineage>
</organism>
<reference evidence="5" key="2">
    <citation type="submission" date="2015-01" db="EMBL/GenBank/DDBJ databases">
        <title>Evolutionary Origins and Diversification of the Mycorrhizal Mutualists.</title>
        <authorList>
            <consortium name="DOE Joint Genome Institute"/>
            <consortium name="Mycorrhizal Genomics Consortium"/>
            <person name="Kohler A."/>
            <person name="Kuo A."/>
            <person name="Nagy L.G."/>
            <person name="Floudas D."/>
            <person name="Copeland A."/>
            <person name="Barry K.W."/>
            <person name="Cichocki N."/>
            <person name="Veneault-Fourrey C."/>
            <person name="LaButti K."/>
            <person name="Lindquist E.A."/>
            <person name="Lipzen A."/>
            <person name="Lundell T."/>
            <person name="Morin E."/>
            <person name="Murat C."/>
            <person name="Riley R."/>
            <person name="Ohm R."/>
            <person name="Sun H."/>
            <person name="Tunlid A."/>
            <person name="Henrissat B."/>
            <person name="Grigoriev I.V."/>
            <person name="Hibbett D.S."/>
            <person name="Martin F."/>
        </authorList>
    </citation>
    <scope>NUCLEOTIDE SEQUENCE [LARGE SCALE GENOMIC DNA]</scope>
    <source>
        <strain evidence="5">MAFF 305830</strain>
    </source>
</reference>
<protein>
    <recommendedName>
        <fullName evidence="3">UFSP1/2/DUB catalytic domain-containing protein</fullName>
    </recommendedName>
</protein>